<dbReference type="PANTHER" id="PTHR19367">
    <property type="entry name" value="T-CELL RECEPTOR ALPHA CHAIN V REGION"/>
    <property type="match status" value="1"/>
</dbReference>
<evidence type="ECO:0000313" key="7">
    <source>
        <dbReference type="Ensembl" id="ENSCMIP00000014587.1"/>
    </source>
</evidence>
<keyword evidence="4" id="KW-0393">Immunoglobulin domain</keyword>
<evidence type="ECO:0000259" key="6">
    <source>
        <dbReference type="SMART" id="SM00409"/>
    </source>
</evidence>
<evidence type="ECO:0000256" key="1">
    <source>
        <dbReference type="ARBA" id="ARBA00022729"/>
    </source>
</evidence>
<dbReference type="STRING" id="7868.ENSCMIP00000014587"/>
<proteinExistence type="predicted"/>
<evidence type="ECO:0000256" key="3">
    <source>
        <dbReference type="ARBA" id="ARBA00023170"/>
    </source>
</evidence>
<reference evidence="8" key="1">
    <citation type="journal article" date="2006" name="Science">
        <title>Ancient noncoding elements conserved in the human genome.</title>
        <authorList>
            <person name="Venkatesh B."/>
            <person name="Kirkness E.F."/>
            <person name="Loh Y.H."/>
            <person name="Halpern A.L."/>
            <person name="Lee A.P."/>
            <person name="Johnson J."/>
            <person name="Dandona N."/>
            <person name="Viswanathan L.D."/>
            <person name="Tay A."/>
            <person name="Venter J.C."/>
            <person name="Strausberg R.L."/>
            <person name="Brenner S."/>
        </authorList>
    </citation>
    <scope>NUCLEOTIDE SEQUENCE [LARGE SCALE GENOMIC DNA]</scope>
</reference>
<dbReference type="Pfam" id="PF07686">
    <property type="entry name" value="V-set"/>
    <property type="match status" value="1"/>
</dbReference>
<accession>A0A4W3HHN7</accession>
<dbReference type="InterPro" id="IPR051287">
    <property type="entry name" value="TCR_variable_region"/>
</dbReference>
<reference evidence="8" key="2">
    <citation type="journal article" date="2007" name="PLoS Biol.">
        <title>Survey sequencing and comparative analysis of the elephant shark (Callorhinchus milii) genome.</title>
        <authorList>
            <person name="Venkatesh B."/>
            <person name="Kirkness E.F."/>
            <person name="Loh Y.H."/>
            <person name="Halpern A.L."/>
            <person name="Lee A.P."/>
            <person name="Johnson J."/>
            <person name="Dandona N."/>
            <person name="Viswanathan L.D."/>
            <person name="Tay A."/>
            <person name="Venter J.C."/>
            <person name="Strausberg R.L."/>
            <person name="Brenner S."/>
        </authorList>
    </citation>
    <scope>NUCLEOTIDE SEQUENCE [LARGE SCALE GENOMIC DNA]</scope>
</reference>
<keyword evidence="8" id="KW-1185">Reference proteome</keyword>
<dbReference type="SUPFAM" id="SSF48726">
    <property type="entry name" value="Immunoglobulin"/>
    <property type="match status" value="1"/>
</dbReference>
<evidence type="ECO:0000256" key="2">
    <source>
        <dbReference type="ARBA" id="ARBA00023130"/>
    </source>
</evidence>
<dbReference type="GeneTree" id="ENSGT00970000196772"/>
<sequence length="156" mass="17797">MIFAASHRNPDPFSSNRQKIEFKIHWLVETPTNVDSKPLNPSDQPLPHNSSLKQQHNFEGQNVTLNCSYSTMNAALWYRQYPDGALQYLFRIYSSGKVDNPPDRFTAELIKENKVIKLQILSAVVGDSAVYYCALETTLLQEGRFPVHKLSRQPST</sequence>
<evidence type="ECO:0000313" key="8">
    <source>
        <dbReference type="Proteomes" id="UP000314986"/>
    </source>
</evidence>
<dbReference type="PANTHER" id="PTHR19367:SF18">
    <property type="entry name" value="T CELL RECEPTOR ALPHA VARIABLE 16"/>
    <property type="match status" value="1"/>
</dbReference>
<dbReference type="Gene3D" id="2.60.40.10">
    <property type="entry name" value="Immunoglobulins"/>
    <property type="match status" value="1"/>
</dbReference>
<keyword evidence="1" id="KW-0732">Signal</keyword>
<name>A0A4W3HHN7_CALMI</name>
<dbReference type="InterPro" id="IPR013106">
    <property type="entry name" value="Ig_V-set"/>
</dbReference>
<evidence type="ECO:0000256" key="4">
    <source>
        <dbReference type="ARBA" id="ARBA00023319"/>
    </source>
</evidence>
<dbReference type="InterPro" id="IPR003599">
    <property type="entry name" value="Ig_sub"/>
</dbReference>
<dbReference type="InParanoid" id="A0A4W3HHN7"/>
<reference evidence="7" key="4">
    <citation type="submission" date="2025-08" db="UniProtKB">
        <authorList>
            <consortium name="Ensembl"/>
        </authorList>
    </citation>
    <scope>IDENTIFICATION</scope>
</reference>
<protein>
    <recommendedName>
        <fullName evidence="6">Immunoglobulin domain-containing protein</fullName>
    </recommendedName>
</protein>
<dbReference type="GO" id="GO:0002250">
    <property type="term" value="P:adaptive immune response"/>
    <property type="evidence" value="ECO:0007669"/>
    <property type="project" value="UniProtKB-KW"/>
</dbReference>
<keyword evidence="2" id="KW-0391">Immunity</keyword>
<feature type="domain" description="Immunoglobulin" evidence="6">
    <location>
        <begin position="52"/>
        <end position="150"/>
    </location>
</feature>
<keyword evidence="2" id="KW-1064">Adaptive immunity</keyword>
<dbReference type="Proteomes" id="UP000314986">
    <property type="component" value="Unassembled WGS sequence"/>
</dbReference>
<reference evidence="7" key="5">
    <citation type="submission" date="2025-09" db="UniProtKB">
        <authorList>
            <consortium name="Ensembl"/>
        </authorList>
    </citation>
    <scope>IDENTIFICATION</scope>
</reference>
<dbReference type="AlphaFoldDB" id="A0A4W3HHN7"/>
<dbReference type="InterPro" id="IPR013783">
    <property type="entry name" value="Ig-like_fold"/>
</dbReference>
<dbReference type="Ensembl" id="ENSCMIT00000014898.1">
    <property type="protein sequence ID" value="ENSCMIP00000014587.1"/>
    <property type="gene ID" value="ENSCMIG00000007212.1"/>
</dbReference>
<keyword evidence="3" id="KW-0675">Receptor</keyword>
<organism evidence="7 8">
    <name type="scientific">Callorhinchus milii</name>
    <name type="common">Ghost shark</name>
    <dbReference type="NCBI Taxonomy" id="7868"/>
    <lineage>
        <taxon>Eukaryota</taxon>
        <taxon>Metazoa</taxon>
        <taxon>Chordata</taxon>
        <taxon>Craniata</taxon>
        <taxon>Vertebrata</taxon>
        <taxon>Chondrichthyes</taxon>
        <taxon>Holocephali</taxon>
        <taxon>Chimaeriformes</taxon>
        <taxon>Callorhinchidae</taxon>
        <taxon>Callorhinchus</taxon>
    </lineage>
</organism>
<feature type="region of interest" description="Disordered" evidence="5">
    <location>
        <begin position="33"/>
        <end position="53"/>
    </location>
</feature>
<dbReference type="InterPro" id="IPR036179">
    <property type="entry name" value="Ig-like_dom_sf"/>
</dbReference>
<reference evidence="8" key="3">
    <citation type="journal article" date="2014" name="Nature">
        <title>Elephant shark genome provides unique insights into gnathostome evolution.</title>
        <authorList>
            <consortium name="International Elephant Shark Genome Sequencing Consortium"/>
            <person name="Venkatesh B."/>
            <person name="Lee A.P."/>
            <person name="Ravi V."/>
            <person name="Maurya A.K."/>
            <person name="Lian M.M."/>
            <person name="Swann J.B."/>
            <person name="Ohta Y."/>
            <person name="Flajnik M.F."/>
            <person name="Sutoh Y."/>
            <person name="Kasahara M."/>
            <person name="Hoon S."/>
            <person name="Gangu V."/>
            <person name="Roy S.W."/>
            <person name="Irimia M."/>
            <person name="Korzh V."/>
            <person name="Kondrychyn I."/>
            <person name="Lim Z.W."/>
            <person name="Tay B.H."/>
            <person name="Tohari S."/>
            <person name="Kong K.W."/>
            <person name="Ho S."/>
            <person name="Lorente-Galdos B."/>
            <person name="Quilez J."/>
            <person name="Marques-Bonet T."/>
            <person name="Raney B.J."/>
            <person name="Ingham P.W."/>
            <person name="Tay A."/>
            <person name="Hillier L.W."/>
            <person name="Minx P."/>
            <person name="Boehm T."/>
            <person name="Wilson R.K."/>
            <person name="Brenner S."/>
            <person name="Warren W.C."/>
        </authorList>
    </citation>
    <scope>NUCLEOTIDE SEQUENCE [LARGE SCALE GENOMIC DNA]</scope>
</reference>
<dbReference type="SMART" id="SM00409">
    <property type="entry name" value="IG"/>
    <property type="match status" value="1"/>
</dbReference>
<evidence type="ECO:0000256" key="5">
    <source>
        <dbReference type="SAM" id="MobiDB-lite"/>
    </source>
</evidence>